<dbReference type="GO" id="GO:0004526">
    <property type="term" value="F:ribonuclease P activity"/>
    <property type="evidence" value="ECO:0007669"/>
    <property type="project" value="UniProtKB-UniRule"/>
</dbReference>
<dbReference type="EMBL" id="JAEKNQ010000021">
    <property type="protein sequence ID" value="MBJ7602653.1"/>
    <property type="molecule type" value="Genomic_DNA"/>
</dbReference>
<evidence type="ECO:0000256" key="6">
    <source>
        <dbReference type="ARBA" id="ARBA00022884"/>
    </source>
</evidence>
<dbReference type="GO" id="GO:0042781">
    <property type="term" value="F:3'-tRNA processing endoribonuclease activity"/>
    <property type="evidence" value="ECO:0007669"/>
    <property type="project" value="TreeGrafter"/>
</dbReference>
<dbReference type="HAMAP" id="MF_00227">
    <property type="entry name" value="RNase_P"/>
    <property type="match status" value="1"/>
</dbReference>
<evidence type="ECO:0000256" key="4">
    <source>
        <dbReference type="ARBA" id="ARBA00022759"/>
    </source>
</evidence>
<dbReference type="PANTHER" id="PTHR33992">
    <property type="entry name" value="RIBONUCLEASE P PROTEIN COMPONENT"/>
    <property type="match status" value="1"/>
</dbReference>
<organism evidence="9 10">
    <name type="scientific">Candidatus Dormiibacter inghamiae</name>
    <dbReference type="NCBI Taxonomy" id="3127013"/>
    <lineage>
        <taxon>Bacteria</taxon>
        <taxon>Bacillati</taxon>
        <taxon>Candidatus Dormiibacterota</taxon>
        <taxon>Candidatus Dormibacteria</taxon>
        <taxon>Candidatus Dormibacterales</taxon>
        <taxon>Candidatus Dormibacteraceae</taxon>
        <taxon>Candidatus Dormiibacter</taxon>
    </lineage>
</organism>
<gene>
    <name evidence="7 9" type="primary">rnpA</name>
    <name evidence="9" type="ORF">JF888_05600</name>
</gene>
<dbReference type="InterPro" id="IPR000100">
    <property type="entry name" value="RNase_P"/>
</dbReference>
<comment type="caution">
    <text evidence="9">The sequence shown here is derived from an EMBL/GenBank/DDBJ whole genome shotgun (WGS) entry which is preliminary data.</text>
</comment>
<comment type="function">
    <text evidence="1 7">RNaseP catalyzes the removal of the 5'-leader sequence from pre-tRNA to produce the mature 5'-terminus. It can also cleave other RNA substrates such as 4.5S RNA. The protein component plays an auxiliary but essential role in vivo by binding to the 5'-leader sequence and broadening the substrate specificity of the ribozyme.</text>
</comment>
<dbReference type="Gene3D" id="3.30.230.10">
    <property type="match status" value="1"/>
</dbReference>
<evidence type="ECO:0000256" key="8">
    <source>
        <dbReference type="NCBIfam" id="TIGR00188"/>
    </source>
</evidence>
<keyword evidence="4 7" id="KW-0255">Endonuclease</keyword>
<comment type="catalytic activity">
    <reaction evidence="7">
        <text>Endonucleolytic cleavage of RNA, removing 5'-extranucleotides from tRNA precursor.</text>
        <dbReference type="EC" id="3.1.26.5"/>
    </reaction>
</comment>
<keyword evidence="3 7" id="KW-0540">Nuclease</keyword>
<evidence type="ECO:0000313" key="9">
    <source>
        <dbReference type="EMBL" id="MBJ7602653.1"/>
    </source>
</evidence>
<dbReference type="InterPro" id="IPR020539">
    <property type="entry name" value="RNase_P_CS"/>
</dbReference>
<keyword evidence="5 7" id="KW-0378">Hydrolase</keyword>
<dbReference type="GO" id="GO:0030677">
    <property type="term" value="C:ribonuclease P complex"/>
    <property type="evidence" value="ECO:0007669"/>
    <property type="project" value="TreeGrafter"/>
</dbReference>
<reference evidence="9 10" key="1">
    <citation type="submission" date="2020-10" db="EMBL/GenBank/DDBJ databases">
        <title>Ca. Dormibacterota MAGs.</title>
        <authorList>
            <person name="Montgomery K."/>
        </authorList>
    </citation>
    <scope>NUCLEOTIDE SEQUENCE [LARGE SCALE GENOMIC DNA]</scope>
    <source>
        <strain evidence="9">SC8811_S16_3</strain>
    </source>
</reference>
<evidence type="ECO:0000256" key="3">
    <source>
        <dbReference type="ARBA" id="ARBA00022722"/>
    </source>
</evidence>
<dbReference type="Proteomes" id="UP000620075">
    <property type="component" value="Unassembled WGS sequence"/>
</dbReference>
<dbReference type="EC" id="3.1.26.5" evidence="7 8"/>
<evidence type="ECO:0000313" key="10">
    <source>
        <dbReference type="Proteomes" id="UP000620075"/>
    </source>
</evidence>
<dbReference type="NCBIfam" id="TIGR00188">
    <property type="entry name" value="rnpA"/>
    <property type="match status" value="1"/>
</dbReference>
<evidence type="ECO:0000256" key="1">
    <source>
        <dbReference type="ARBA" id="ARBA00002663"/>
    </source>
</evidence>
<dbReference type="GO" id="GO:0000049">
    <property type="term" value="F:tRNA binding"/>
    <property type="evidence" value="ECO:0007669"/>
    <property type="project" value="UniProtKB-UniRule"/>
</dbReference>
<protein>
    <recommendedName>
        <fullName evidence="7 8">Ribonuclease P protein component</fullName>
        <shortName evidence="7">RNase P protein</shortName>
        <shortName evidence="7">RNaseP protein</shortName>
        <ecNumber evidence="7 8">3.1.26.5</ecNumber>
    </recommendedName>
    <alternativeName>
        <fullName evidence="7">Protein C5</fullName>
    </alternativeName>
</protein>
<dbReference type="InterPro" id="IPR014721">
    <property type="entry name" value="Ribsml_uS5_D2-typ_fold_subgr"/>
</dbReference>
<name>A0A934KGW7_9BACT</name>
<evidence type="ECO:0000256" key="5">
    <source>
        <dbReference type="ARBA" id="ARBA00022801"/>
    </source>
</evidence>
<evidence type="ECO:0000256" key="2">
    <source>
        <dbReference type="ARBA" id="ARBA00022694"/>
    </source>
</evidence>
<dbReference type="InterPro" id="IPR020568">
    <property type="entry name" value="Ribosomal_Su5_D2-typ_SF"/>
</dbReference>
<accession>A0A934KGW7</accession>
<comment type="similarity">
    <text evidence="7">Belongs to the RnpA family.</text>
</comment>
<comment type="subunit">
    <text evidence="7">Consists of a catalytic RNA component (M1 or rnpB) and a protein subunit.</text>
</comment>
<proteinExistence type="inferred from homology"/>
<dbReference type="GO" id="GO:0001682">
    <property type="term" value="P:tRNA 5'-leader removal"/>
    <property type="evidence" value="ECO:0007669"/>
    <property type="project" value="UniProtKB-UniRule"/>
</dbReference>
<sequence length="191" mass="21127">MHHPFLPPLEVIDFVATPVPPLEVIDFVGTPVAAGRRFREYAADLSSRTLVKKRRRLLQQGEFQRVLSRPRLLTCRAFMAFAQPSPSEGRVGIAVSRNLKSAVRRNRVRRRLREAVRLELLQPSAGGSPDQRLGIALDVVLIARPSAETLQFTQLTEDVARLRRRLLAEAAGRSSAALGLAPVAPRPRGSS</sequence>
<dbReference type="AlphaFoldDB" id="A0A934KGW7"/>
<dbReference type="PANTHER" id="PTHR33992:SF1">
    <property type="entry name" value="RIBONUCLEASE P PROTEIN COMPONENT"/>
    <property type="match status" value="1"/>
</dbReference>
<dbReference type="PROSITE" id="PS00648">
    <property type="entry name" value="RIBONUCLEASE_P"/>
    <property type="match status" value="1"/>
</dbReference>
<evidence type="ECO:0000256" key="7">
    <source>
        <dbReference type="HAMAP-Rule" id="MF_00227"/>
    </source>
</evidence>
<keyword evidence="2 7" id="KW-0819">tRNA processing</keyword>
<keyword evidence="6 7" id="KW-0694">RNA-binding</keyword>
<dbReference type="SUPFAM" id="SSF54211">
    <property type="entry name" value="Ribosomal protein S5 domain 2-like"/>
    <property type="match status" value="1"/>
</dbReference>
<dbReference type="Pfam" id="PF00825">
    <property type="entry name" value="Ribonuclease_P"/>
    <property type="match status" value="1"/>
</dbReference>